<organism evidence="1 2">
    <name type="scientific">Massilia violaceinigra</name>
    <dbReference type="NCBI Taxonomy" id="2045208"/>
    <lineage>
        <taxon>Bacteria</taxon>
        <taxon>Pseudomonadati</taxon>
        <taxon>Pseudomonadota</taxon>
        <taxon>Betaproteobacteria</taxon>
        <taxon>Burkholderiales</taxon>
        <taxon>Oxalobacteraceae</taxon>
        <taxon>Telluria group</taxon>
        <taxon>Massilia</taxon>
    </lineage>
</organism>
<gene>
    <name evidence="1" type="ORF">CR152_23425</name>
</gene>
<reference evidence="1" key="1">
    <citation type="submission" date="2017-10" db="EMBL/GenBank/DDBJ databases">
        <title>Massilia psychrophilum sp. nov., a novel purple-pigmented bacterium isolated from Tianshan glacier, Xinjiang Municipality, China.</title>
        <authorList>
            <person name="Wang H."/>
        </authorList>
    </citation>
    <scope>NUCLEOTIDE SEQUENCE [LARGE SCALE GENOMIC DNA]</scope>
    <source>
        <strain evidence="1">B2</strain>
    </source>
</reference>
<dbReference type="Pfam" id="PF10071">
    <property type="entry name" value="DUF2310"/>
    <property type="match status" value="1"/>
</dbReference>
<dbReference type="InterPro" id="IPR016908">
    <property type="entry name" value="UCP029037"/>
</dbReference>
<evidence type="ECO:0000313" key="2">
    <source>
        <dbReference type="Proteomes" id="UP000229897"/>
    </source>
</evidence>
<dbReference type="Proteomes" id="UP000229897">
    <property type="component" value="Chromosome"/>
</dbReference>
<protein>
    <submittedName>
        <fullName evidence="1">Uncharacterized protein</fullName>
    </submittedName>
</protein>
<sequence>MHVLRVDMRFAGQRPADGPAVHMNLYLGALSMNGQVCGSDWPIVIENGCCVATVLAPAADSLDERYHGTHVRQRIAEAQQAGITFAWSVIGEQSDSAQACGCADPSAFLLFTTYLTVESPVQCMDCFGVVPLYRFTAPPDADFYDVMSWQSNYQSCDQLQMNCTVLEQAATRQMSAVDSALSAAGRSCCATLSERAGKPFYYYLYRGKPPRCPGSAATLSGLRCIMAFARDTAWNVRFPVRPVPAIVEPCL</sequence>
<dbReference type="OrthoDB" id="654524at2"/>
<name>A0A2D2DQ80_9BURK</name>
<evidence type="ECO:0000313" key="1">
    <source>
        <dbReference type="EMBL" id="ATQ77137.1"/>
    </source>
</evidence>
<accession>A0A2D2DQ80</accession>
<keyword evidence="2" id="KW-1185">Reference proteome</keyword>
<dbReference type="EMBL" id="CP024608">
    <property type="protein sequence ID" value="ATQ77137.1"/>
    <property type="molecule type" value="Genomic_DNA"/>
</dbReference>
<proteinExistence type="predicted"/>
<dbReference type="AlphaFoldDB" id="A0A2D2DQ80"/>
<dbReference type="KEGG" id="mass:CR152_23425"/>